<keyword evidence="3" id="KW-1003">Cell membrane</keyword>
<evidence type="ECO:0000256" key="8">
    <source>
        <dbReference type="SAM" id="Phobius"/>
    </source>
</evidence>
<comment type="caution">
    <text evidence="10">The sequence shown here is derived from an EMBL/GenBank/DDBJ whole genome shotgun (WGS) entry which is preliminary data.</text>
</comment>
<feature type="transmembrane region" description="Helical" evidence="8">
    <location>
        <begin position="457"/>
        <end position="476"/>
    </location>
</feature>
<reference evidence="10 11" key="1">
    <citation type="journal article" date="2013" name="Genome Announc.">
        <title>Draft Genome Sequence of Pseudomonas fluorescens LMG 5329, a White Line-Inducing Principle-Producing Bioindicator for the Mushroom Pathogen Pseudomonas tolaasii.</title>
        <authorList>
            <person name="Ghequire M.G."/>
            <person name="Rokni-Zadeh H."/>
            <person name="Zarrineh P."/>
            <person name="De Mot R."/>
        </authorList>
    </citation>
    <scope>NUCLEOTIDE SEQUENCE [LARGE SCALE GENOMIC DNA]</scope>
    <source>
        <strain evidence="10 11">LMG 5329</strain>
    </source>
</reference>
<feature type="transmembrane region" description="Helical" evidence="8">
    <location>
        <begin position="36"/>
        <end position="55"/>
    </location>
</feature>
<feature type="domain" description="NADH:quinone oxidoreductase/Mrp antiporter transmembrane" evidence="9">
    <location>
        <begin position="133"/>
        <end position="441"/>
    </location>
</feature>
<evidence type="ECO:0000256" key="7">
    <source>
        <dbReference type="RuleBase" id="RU000320"/>
    </source>
</evidence>
<dbReference type="NCBIfam" id="NF009309">
    <property type="entry name" value="PRK12666.1"/>
    <property type="match status" value="1"/>
</dbReference>
<accession>A0A0A1Z2I9</accession>
<comment type="similarity">
    <text evidence="2">Belongs to the CPA3 antiporters (TC 2.A.63) subunit D family.</text>
</comment>
<dbReference type="GO" id="GO:0005886">
    <property type="term" value="C:plasma membrane"/>
    <property type="evidence" value="ECO:0007669"/>
    <property type="project" value="UniProtKB-SubCell"/>
</dbReference>
<feature type="transmembrane region" description="Helical" evidence="8">
    <location>
        <begin position="497"/>
        <end position="514"/>
    </location>
</feature>
<name>A0A0A1Z2I9_PSEFL</name>
<dbReference type="RefSeq" id="WP_038846030.1">
    <property type="nucleotide sequence ID" value="NZ_ASGY01000089.1"/>
</dbReference>
<evidence type="ECO:0000256" key="1">
    <source>
        <dbReference type="ARBA" id="ARBA00004651"/>
    </source>
</evidence>
<protein>
    <submittedName>
        <fullName evidence="10">Monovalent cation/H+ antiporter subunit D</fullName>
    </submittedName>
</protein>
<dbReference type="PANTHER" id="PTHR42703:SF1">
    <property type="entry name" value="NA(+)_H(+) ANTIPORTER SUBUNIT D1"/>
    <property type="match status" value="1"/>
</dbReference>
<comment type="subcellular location">
    <subcellularLocation>
        <location evidence="1">Cell membrane</location>
        <topology evidence="1">Multi-pass membrane protein</topology>
    </subcellularLocation>
    <subcellularLocation>
        <location evidence="7">Membrane</location>
        <topology evidence="7">Multi-pass membrane protein</topology>
    </subcellularLocation>
</comment>
<dbReference type="EMBL" id="ASGY01000089">
    <property type="protein sequence ID" value="KGE67444.1"/>
    <property type="molecule type" value="Genomic_DNA"/>
</dbReference>
<dbReference type="AlphaFoldDB" id="A0A0A1Z2I9"/>
<keyword evidence="6 8" id="KW-0472">Membrane</keyword>
<dbReference type="InterPro" id="IPR050586">
    <property type="entry name" value="CPA3_Na-H_Antiporter_D"/>
</dbReference>
<dbReference type="Pfam" id="PF00361">
    <property type="entry name" value="Proton_antipo_M"/>
    <property type="match status" value="1"/>
</dbReference>
<evidence type="ECO:0000256" key="4">
    <source>
        <dbReference type="ARBA" id="ARBA00022692"/>
    </source>
</evidence>
<keyword evidence="4 7" id="KW-0812">Transmembrane</keyword>
<organism evidence="10 11">
    <name type="scientific">Pseudomonas fluorescens LMG 5329</name>
    <dbReference type="NCBI Taxonomy" id="1324332"/>
    <lineage>
        <taxon>Bacteria</taxon>
        <taxon>Pseudomonadati</taxon>
        <taxon>Pseudomonadota</taxon>
        <taxon>Gammaproteobacteria</taxon>
        <taxon>Pseudomonadales</taxon>
        <taxon>Pseudomonadaceae</taxon>
        <taxon>Pseudomonas</taxon>
    </lineage>
</organism>
<dbReference type="Proteomes" id="UP000030060">
    <property type="component" value="Unassembled WGS sequence"/>
</dbReference>
<evidence type="ECO:0000256" key="5">
    <source>
        <dbReference type="ARBA" id="ARBA00022989"/>
    </source>
</evidence>
<feature type="transmembrane region" description="Helical" evidence="8">
    <location>
        <begin position="75"/>
        <end position="103"/>
    </location>
</feature>
<feature type="transmembrane region" description="Helical" evidence="8">
    <location>
        <begin position="167"/>
        <end position="189"/>
    </location>
</feature>
<evidence type="ECO:0000256" key="6">
    <source>
        <dbReference type="ARBA" id="ARBA00023136"/>
    </source>
</evidence>
<evidence type="ECO:0000259" key="9">
    <source>
        <dbReference type="Pfam" id="PF00361"/>
    </source>
</evidence>
<feature type="transmembrane region" description="Helical" evidence="8">
    <location>
        <begin position="210"/>
        <end position="231"/>
    </location>
</feature>
<feature type="transmembrane region" description="Helical" evidence="8">
    <location>
        <begin position="243"/>
        <end position="263"/>
    </location>
</feature>
<feature type="transmembrane region" description="Helical" evidence="8">
    <location>
        <begin position="6"/>
        <end position="24"/>
    </location>
</feature>
<feature type="transmembrane region" description="Helical" evidence="8">
    <location>
        <begin position="124"/>
        <end position="147"/>
    </location>
</feature>
<evidence type="ECO:0000256" key="2">
    <source>
        <dbReference type="ARBA" id="ARBA00005346"/>
    </source>
</evidence>
<feature type="transmembrane region" description="Helical" evidence="8">
    <location>
        <begin position="284"/>
        <end position="303"/>
    </location>
</feature>
<dbReference type="PANTHER" id="PTHR42703">
    <property type="entry name" value="NADH DEHYDROGENASE"/>
    <property type="match status" value="1"/>
</dbReference>
<sequence>MTWMNQMIVAPILLPLLTAALMLMLGEKHRPLKARINLFSSMIGLGIAVLLLYWTQKGGPGSIGVYLPGNWQVPFGIVLVVDQLSALMLVLTGIIGVSALLFAMARWDRAGTSFHALFQVQMMGLYGAFLTADLFNLFVFFEVLLAASYGLMLHGSGRARVSAGLHYIAINLLASSLFLIGAAMIYGVTGTLNFADLALKIPLVPEADRGLLHAGAAILATAFLAKAGMWPLNFWLAPAYSSASAPVAAMFAIMTKVGVYTVLRLWTLLFSGQAGASALFGGDWLVYGGMATIICAGLAMVAAQRLERMASLSILVSAGILLSAVGFAQPSLTAGALFYLVSSTLALSALFLLAELIERSRSANDLPLDEEIDALPKAMESLHPRPGVNLDDEQQAVVGQVIPWTMAFLGLSFIACALLIIGMPPLSGFIGKLSLLSALVNPLGLGVSVDAPIRPAAWGLMALLILSGLASLIAFARLGIQRFWTPEERPSPLLRRYECLPIFFLLGLSILLTFKAEPLMRYTQDTAVSLNNPEHYVMAVMATRPVPSPEAKAAALEVQP</sequence>
<dbReference type="OrthoDB" id="9768329at2"/>
<feature type="transmembrane region" description="Helical" evidence="8">
    <location>
        <begin position="336"/>
        <end position="357"/>
    </location>
</feature>
<evidence type="ECO:0000313" key="11">
    <source>
        <dbReference type="Proteomes" id="UP000030060"/>
    </source>
</evidence>
<feature type="transmembrane region" description="Helical" evidence="8">
    <location>
        <begin position="433"/>
        <end position="451"/>
    </location>
</feature>
<gene>
    <name evidence="10" type="ORF">K814_0113145</name>
</gene>
<evidence type="ECO:0000313" key="10">
    <source>
        <dbReference type="EMBL" id="KGE67444.1"/>
    </source>
</evidence>
<proteinExistence type="inferred from homology"/>
<evidence type="ECO:0000256" key="3">
    <source>
        <dbReference type="ARBA" id="ARBA00022475"/>
    </source>
</evidence>
<keyword evidence="5 8" id="KW-1133">Transmembrane helix</keyword>
<feature type="transmembrane region" description="Helical" evidence="8">
    <location>
        <begin position="401"/>
        <end position="421"/>
    </location>
</feature>
<dbReference type="InterPro" id="IPR001750">
    <property type="entry name" value="ND/Mrp_TM"/>
</dbReference>
<feature type="transmembrane region" description="Helical" evidence="8">
    <location>
        <begin position="309"/>
        <end position="329"/>
    </location>
</feature>